<dbReference type="RefSeq" id="WP_308948033.1">
    <property type="nucleotide sequence ID" value="NZ_JARXHW010000001.1"/>
</dbReference>
<dbReference type="EMBL" id="JARXHW010000001">
    <property type="protein sequence ID" value="MDQ8206048.1"/>
    <property type="molecule type" value="Genomic_DNA"/>
</dbReference>
<evidence type="ECO:0000256" key="1">
    <source>
        <dbReference type="SAM" id="MobiDB-lite"/>
    </source>
</evidence>
<organism evidence="2 3">
    <name type="scientific">Thalassobacterium maritimum</name>
    <dbReference type="NCBI Taxonomy" id="3041265"/>
    <lineage>
        <taxon>Bacteria</taxon>
        <taxon>Pseudomonadati</taxon>
        <taxon>Verrucomicrobiota</taxon>
        <taxon>Opitutia</taxon>
        <taxon>Puniceicoccales</taxon>
        <taxon>Coraliomargaritaceae</taxon>
        <taxon>Thalassobacterium</taxon>
    </lineage>
</organism>
<keyword evidence="3" id="KW-1185">Reference proteome</keyword>
<evidence type="ECO:0000313" key="3">
    <source>
        <dbReference type="Proteomes" id="UP001225316"/>
    </source>
</evidence>
<protein>
    <submittedName>
        <fullName evidence="2">Uncharacterized protein</fullName>
    </submittedName>
</protein>
<feature type="region of interest" description="Disordered" evidence="1">
    <location>
        <begin position="1"/>
        <end position="30"/>
    </location>
</feature>
<comment type="caution">
    <text evidence="2">The sequence shown here is derived from an EMBL/GenBank/DDBJ whole genome shotgun (WGS) entry which is preliminary data.</text>
</comment>
<evidence type="ECO:0000313" key="2">
    <source>
        <dbReference type="EMBL" id="MDQ8206048.1"/>
    </source>
</evidence>
<accession>A0ABU1APF3</accession>
<proteinExistence type="predicted"/>
<gene>
    <name evidence="2" type="ORF">QEH52_00880</name>
</gene>
<dbReference type="Proteomes" id="UP001225316">
    <property type="component" value="Unassembled WGS sequence"/>
</dbReference>
<name>A0ABU1APF3_9BACT</name>
<reference evidence="2 3" key="1">
    <citation type="submission" date="2023-04" db="EMBL/GenBank/DDBJ databases">
        <title>A novel bacteria isolated from coastal sediment.</title>
        <authorList>
            <person name="Liu X.-J."/>
            <person name="Du Z.-J."/>
        </authorList>
    </citation>
    <scope>NUCLEOTIDE SEQUENCE [LARGE SCALE GENOMIC DNA]</scope>
    <source>
        <strain evidence="2 3">SDUM461003</strain>
    </source>
</reference>
<sequence length="115" mass="11676">MIPAADVTAPTSAGGALHAAGGSGATDAEGNPADLLTAALNGEVTAEELEAVDQALDSMMLGEAAAVSKLVKGKPLLSVEEAGSKLSPEIIKALAEKFKGSLTQVRHMDEQDKMF</sequence>